<dbReference type="Pfam" id="PF21842">
    <property type="entry name" value="DUF6901"/>
    <property type="match status" value="1"/>
</dbReference>
<dbReference type="AlphaFoldDB" id="A0A4Q7Z5D7"/>
<comment type="caution">
    <text evidence="1">The sequence shown here is derived from an EMBL/GenBank/DDBJ whole genome shotgun (WGS) entry which is preliminary data.</text>
</comment>
<sequence>MQIEYRFFLDDGRDLAFVVDVDRPYRPVQGGEAAPAWTRLAHCRCVNCPLDPAEYPHCPAALDLDRVVSSFQKIPANTRANIQVNTPDREYAKRAPVEEGVRSLVGLIMATSACPVFQELKPNARTHLPFANREEQVLRLASLYLMKQYLVWRDGKDPDWDLRGVVKEHQELQQVNQAFWKRLMSVYEGDANSRALLSFFSVSADVAKSLDEQLARMKNVFYSSHEA</sequence>
<dbReference type="EMBL" id="SHKX01000012">
    <property type="protein sequence ID" value="RZU44859.1"/>
    <property type="molecule type" value="Genomic_DNA"/>
</dbReference>
<reference evidence="1 2" key="1">
    <citation type="submission" date="2019-02" db="EMBL/GenBank/DDBJ databases">
        <title>Genomic Encyclopedia of Type Strains, Phase IV (KMG-IV): sequencing the most valuable type-strain genomes for metagenomic binning, comparative biology and taxonomic classification.</title>
        <authorList>
            <person name="Goeker M."/>
        </authorList>
    </citation>
    <scope>NUCLEOTIDE SEQUENCE [LARGE SCALE GENOMIC DNA]</scope>
    <source>
        <strain evidence="1 2">DSM 105135</strain>
    </source>
</reference>
<name>A0A4Q7Z5D7_9GAMM</name>
<gene>
    <name evidence="1" type="ORF">EV700_1660</name>
</gene>
<protein>
    <submittedName>
        <fullName evidence="1">Uncharacterized protein</fullName>
    </submittedName>
</protein>
<dbReference type="InterPro" id="IPR054196">
    <property type="entry name" value="DUF6901"/>
</dbReference>
<accession>A0A4Q7Z5D7</accession>
<dbReference type="OrthoDB" id="9813686at2"/>
<dbReference type="Proteomes" id="UP000292423">
    <property type="component" value="Unassembled WGS sequence"/>
</dbReference>
<evidence type="ECO:0000313" key="2">
    <source>
        <dbReference type="Proteomes" id="UP000292423"/>
    </source>
</evidence>
<keyword evidence="2" id="KW-1185">Reference proteome</keyword>
<dbReference type="RefSeq" id="WP_130412657.1">
    <property type="nucleotide sequence ID" value="NZ_SHKX01000012.1"/>
</dbReference>
<proteinExistence type="predicted"/>
<evidence type="ECO:0000313" key="1">
    <source>
        <dbReference type="EMBL" id="RZU44859.1"/>
    </source>
</evidence>
<organism evidence="1 2">
    <name type="scientific">Fluviicoccus keumensis</name>
    <dbReference type="NCBI Taxonomy" id="1435465"/>
    <lineage>
        <taxon>Bacteria</taxon>
        <taxon>Pseudomonadati</taxon>
        <taxon>Pseudomonadota</taxon>
        <taxon>Gammaproteobacteria</taxon>
        <taxon>Moraxellales</taxon>
        <taxon>Moraxellaceae</taxon>
        <taxon>Fluviicoccus</taxon>
    </lineage>
</organism>